<evidence type="ECO:0008006" key="4">
    <source>
        <dbReference type="Google" id="ProtNLM"/>
    </source>
</evidence>
<keyword evidence="1" id="KW-0732">Signal</keyword>
<protein>
    <recommendedName>
        <fullName evidence="4">Secreted protein</fullName>
    </recommendedName>
</protein>
<comment type="caution">
    <text evidence="2">The sequence shown here is derived from an EMBL/GenBank/DDBJ whole genome shotgun (WGS) entry which is preliminary data.</text>
</comment>
<evidence type="ECO:0000256" key="1">
    <source>
        <dbReference type="SAM" id="SignalP"/>
    </source>
</evidence>
<dbReference type="Proteomes" id="UP001208570">
    <property type="component" value="Unassembled WGS sequence"/>
</dbReference>
<name>A0AAD9MTR9_9ANNE</name>
<feature type="chain" id="PRO_5041949000" description="Secreted protein" evidence="1">
    <location>
        <begin position="16"/>
        <end position="74"/>
    </location>
</feature>
<keyword evidence="3" id="KW-1185">Reference proteome</keyword>
<proteinExistence type="predicted"/>
<reference evidence="2" key="1">
    <citation type="journal article" date="2023" name="Mol. Biol. Evol.">
        <title>Third-Generation Sequencing Reveals the Adaptive Role of the Epigenome in Three Deep-Sea Polychaetes.</title>
        <authorList>
            <person name="Perez M."/>
            <person name="Aroh O."/>
            <person name="Sun Y."/>
            <person name="Lan Y."/>
            <person name="Juniper S.K."/>
            <person name="Young C.R."/>
            <person name="Angers B."/>
            <person name="Qian P.Y."/>
        </authorList>
    </citation>
    <scope>NUCLEOTIDE SEQUENCE</scope>
    <source>
        <strain evidence="2">P08H-3</strain>
    </source>
</reference>
<sequence>MSNIIIIFIIILTAAFEYHTSNCYIYIYIYIYHNDVTRCVFLKDLIPIIFASNSINILHMVQNKHIFNFFHNCF</sequence>
<accession>A0AAD9MTR9</accession>
<evidence type="ECO:0000313" key="2">
    <source>
        <dbReference type="EMBL" id="KAK2145492.1"/>
    </source>
</evidence>
<dbReference type="EMBL" id="JAODUP010000678">
    <property type="protein sequence ID" value="KAK2145492.1"/>
    <property type="molecule type" value="Genomic_DNA"/>
</dbReference>
<gene>
    <name evidence="2" type="ORF">LSH36_678g02101</name>
</gene>
<evidence type="ECO:0000313" key="3">
    <source>
        <dbReference type="Proteomes" id="UP001208570"/>
    </source>
</evidence>
<dbReference type="AlphaFoldDB" id="A0AAD9MTR9"/>
<feature type="signal peptide" evidence="1">
    <location>
        <begin position="1"/>
        <end position="15"/>
    </location>
</feature>
<organism evidence="2 3">
    <name type="scientific">Paralvinella palmiformis</name>
    <dbReference type="NCBI Taxonomy" id="53620"/>
    <lineage>
        <taxon>Eukaryota</taxon>
        <taxon>Metazoa</taxon>
        <taxon>Spiralia</taxon>
        <taxon>Lophotrochozoa</taxon>
        <taxon>Annelida</taxon>
        <taxon>Polychaeta</taxon>
        <taxon>Sedentaria</taxon>
        <taxon>Canalipalpata</taxon>
        <taxon>Terebellida</taxon>
        <taxon>Terebelliformia</taxon>
        <taxon>Alvinellidae</taxon>
        <taxon>Paralvinella</taxon>
    </lineage>
</organism>